<evidence type="ECO:0000313" key="2">
    <source>
        <dbReference type="Proteomes" id="UP001219518"/>
    </source>
</evidence>
<organism evidence="1 2">
    <name type="scientific">Frankliniella fusca</name>
    <dbReference type="NCBI Taxonomy" id="407009"/>
    <lineage>
        <taxon>Eukaryota</taxon>
        <taxon>Metazoa</taxon>
        <taxon>Ecdysozoa</taxon>
        <taxon>Arthropoda</taxon>
        <taxon>Hexapoda</taxon>
        <taxon>Insecta</taxon>
        <taxon>Pterygota</taxon>
        <taxon>Neoptera</taxon>
        <taxon>Paraneoptera</taxon>
        <taxon>Thysanoptera</taxon>
        <taxon>Terebrantia</taxon>
        <taxon>Thripoidea</taxon>
        <taxon>Thripidae</taxon>
        <taxon>Frankliniella</taxon>
    </lineage>
</organism>
<dbReference type="Proteomes" id="UP001219518">
    <property type="component" value="Unassembled WGS sequence"/>
</dbReference>
<sequence length="459" mass="52143">MLTLLETSGISIETSEGLQKIYFVTSLLLGDNLGVNSLGGFVESFTANFFCRFCKSKRIETFTQTEENCSLLRDEISHAEDVLLNDCSLTGVKSNCVLDALPSFSITSNYCVDSFHDLMEGCCHYTMLHILKHCVPKYFTIDLLNNRISLYKFGPCESNRVPPLRIDFDKKEKLKMSGSETFLFVKHFGLLIGDRVLTDDPYWHLYVKMRELLDIVVSKCLSKSSRELLRIIVRDFCMLYLSVTGDTLKPKMHFLLHYSTVFAECGTFELMSTKKFERKHRALLVPAHGTMSRTCITKTIAIKHQLDFSFRLMARQSILPSITKGPSMTICISELDCYNAIVSSLPKSIIMQSSSCLSLNWVLYKGTKYKPGMVLLLDVKECGPLFGVIEFILSADTDDLTFVFSYMVTFGFDEHIVAYEVDHTNVYSSVSPDNLYDPLPLSIHHSVSDDKYVILRYSL</sequence>
<dbReference type="EMBL" id="JAHWGI010000635">
    <property type="protein sequence ID" value="KAK3916871.1"/>
    <property type="molecule type" value="Genomic_DNA"/>
</dbReference>
<dbReference type="AlphaFoldDB" id="A0AAE1H8U2"/>
<reference evidence="1" key="1">
    <citation type="submission" date="2021-07" db="EMBL/GenBank/DDBJ databases">
        <authorList>
            <person name="Catto M.A."/>
            <person name="Jacobson A."/>
            <person name="Kennedy G."/>
            <person name="Labadie P."/>
            <person name="Hunt B.G."/>
            <person name="Srinivasan R."/>
        </authorList>
    </citation>
    <scope>NUCLEOTIDE SEQUENCE</scope>
    <source>
        <strain evidence="1">PL_HMW_Pooled</strain>
        <tissue evidence="1">Head</tissue>
    </source>
</reference>
<proteinExistence type="predicted"/>
<evidence type="ECO:0000313" key="1">
    <source>
        <dbReference type="EMBL" id="KAK3916871.1"/>
    </source>
</evidence>
<name>A0AAE1H8U2_9NEOP</name>
<keyword evidence="2" id="KW-1185">Reference proteome</keyword>
<accession>A0AAE1H8U2</accession>
<protein>
    <submittedName>
        <fullName evidence="1">MAP-homologous protein 1</fullName>
    </submittedName>
</protein>
<reference evidence="1" key="2">
    <citation type="journal article" date="2023" name="BMC Genomics">
        <title>Pest status, molecular evolution, and epigenetic factors derived from the genome assembly of Frankliniella fusca, a thysanopteran phytovirus vector.</title>
        <authorList>
            <person name="Catto M.A."/>
            <person name="Labadie P.E."/>
            <person name="Jacobson A.L."/>
            <person name="Kennedy G.G."/>
            <person name="Srinivasan R."/>
            <person name="Hunt B.G."/>
        </authorList>
    </citation>
    <scope>NUCLEOTIDE SEQUENCE</scope>
    <source>
        <strain evidence="1">PL_HMW_Pooled</strain>
    </source>
</reference>
<gene>
    <name evidence="1" type="ORF">KUF71_006429</name>
</gene>
<comment type="caution">
    <text evidence="1">The sequence shown here is derived from an EMBL/GenBank/DDBJ whole genome shotgun (WGS) entry which is preliminary data.</text>
</comment>